<sequence length="123" mass="14506">MIALIIIWVRKLMLLKFVNRTPIHNYNLVLGKGIIILEPYKKFDENTNIGKKFLPVFRATTLIFFLSTLISCPRETRDFQNHACGQMWPLFLVKNNGFNRAKHRILTHLSQVRLLRIMLLNNE</sequence>
<accession>A0A8D8ZSI1</accession>
<proteinExistence type="predicted"/>
<protein>
    <submittedName>
        <fullName evidence="1">Uncharacterized protein</fullName>
    </submittedName>
</protein>
<organism evidence="1">
    <name type="scientific">Cacopsylla melanoneura</name>
    <dbReference type="NCBI Taxonomy" id="428564"/>
    <lineage>
        <taxon>Eukaryota</taxon>
        <taxon>Metazoa</taxon>
        <taxon>Ecdysozoa</taxon>
        <taxon>Arthropoda</taxon>
        <taxon>Hexapoda</taxon>
        <taxon>Insecta</taxon>
        <taxon>Pterygota</taxon>
        <taxon>Neoptera</taxon>
        <taxon>Paraneoptera</taxon>
        <taxon>Hemiptera</taxon>
        <taxon>Sternorrhyncha</taxon>
        <taxon>Psylloidea</taxon>
        <taxon>Psyllidae</taxon>
        <taxon>Psyllinae</taxon>
        <taxon>Cacopsylla</taxon>
    </lineage>
</organism>
<name>A0A8D8ZSI1_9HEMI</name>
<evidence type="ECO:0000313" key="1">
    <source>
        <dbReference type="EMBL" id="CAG6752499.1"/>
    </source>
</evidence>
<reference evidence="1" key="1">
    <citation type="submission" date="2021-05" db="EMBL/GenBank/DDBJ databases">
        <authorList>
            <person name="Alioto T."/>
            <person name="Alioto T."/>
            <person name="Gomez Garrido J."/>
        </authorList>
    </citation>
    <scope>NUCLEOTIDE SEQUENCE</scope>
</reference>
<dbReference type="EMBL" id="HBUF01533511">
    <property type="protein sequence ID" value="CAG6752499.1"/>
    <property type="molecule type" value="Transcribed_RNA"/>
</dbReference>
<dbReference type="AlphaFoldDB" id="A0A8D8ZSI1"/>